<dbReference type="EC" id="2.7.7.7" evidence="3"/>
<evidence type="ECO:0000259" key="11">
    <source>
        <dbReference type="Pfam" id="PF18018"/>
    </source>
</evidence>
<dbReference type="GO" id="GO:0006273">
    <property type="term" value="P:lagging strand elongation"/>
    <property type="evidence" value="ECO:0007669"/>
    <property type="project" value="UniProtKB-ARBA"/>
</dbReference>
<evidence type="ECO:0000256" key="6">
    <source>
        <dbReference type="ARBA" id="ARBA00022705"/>
    </source>
</evidence>
<reference evidence="12" key="1">
    <citation type="submission" date="2020-11" db="EMBL/GenBank/DDBJ databases">
        <title>Adaptations for nitrogen fixation in a non-lichenized fungal sporocarp promotes dispersal by wood-feeding termites.</title>
        <authorList>
            <consortium name="DOE Joint Genome Institute"/>
            <person name="Koch R.A."/>
            <person name="Yoon G."/>
            <person name="Arayal U."/>
            <person name="Lail K."/>
            <person name="Amirebrahimi M."/>
            <person name="Labutti K."/>
            <person name="Lipzen A."/>
            <person name="Riley R."/>
            <person name="Barry K."/>
            <person name="Henrissat B."/>
            <person name="Grigoriev I.V."/>
            <person name="Herr J.R."/>
            <person name="Aime M.C."/>
        </authorList>
    </citation>
    <scope>NUCLEOTIDE SEQUENCE</scope>
    <source>
        <strain evidence="12">MCA 3950</strain>
    </source>
</reference>
<evidence type="ECO:0000256" key="8">
    <source>
        <dbReference type="ARBA" id="ARBA00023242"/>
    </source>
</evidence>
<keyword evidence="7" id="KW-0239">DNA-directed DNA polymerase</keyword>
<keyword evidence="13" id="KW-1185">Reference proteome</keyword>
<dbReference type="GeneID" id="66110770"/>
<evidence type="ECO:0000256" key="2">
    <source>
        <dbReference type="ARBA" id="ARBA00006035"/>
    </source>
</evidence>
<comment type="subcellular location">
    <subcellularLocation>
        <location evidence="1">Nucleus</location>
    </subcellularLocation>
</comment>
<evidence type="ECO:0000256" key="7">
    <source>
        <dbReference type="ARBA" id="ARBA00022932"/>
    </source>
</evidence>
<comment type="caution">
    <text evidence="12">The sequence shown here is derived from an EMBL/GenBank/DDBJ whole genome shotgun (WGS) entry which is preliminary data.</text>
</comment>
<dbReference type="PANTHER" id="PTHR10416:SF0">
    <property type="entry name" value="DNA POLYMERASE DELTA SUBUNIT 2"/>
    <property type="match status" value="1"/>
</dbReference>
<dbReference type="EMBL" id="MU250523">
    <property type="protein sequence ID" value="KAG7452755.1"/>
    <property type="molecule type" value="Genomic_DNA"/>
</dbReference>
<dbReference type="Pfam" id="PF04042">
    <property type="entry name" value="DNA_pol_E_B"/>
    <property type="match status" value="1"/>
</dbReference>
<dbReference type="Proteomes" id="UP000812287">
    <property type="component" value="Unassembled WGS sequence"/>
</dbReference>
<dbReference type="Gene3D" id="3.60.21.50">
    <property type="match status" value="1"/>
</dbReference>
<keyword evidence="4" id="KW-0808">Transferase</keyword>
<dbReference type="Pfam" id="PF18018">
    <property type="entry name" value="DNA_pol_D_N"/>
    <property type="match status" value="1"/>
</dbReference>
<dbReference type="Gene3D" id="2.40.50.430">
    <property type="match status" value="1"/>
</dbReference>
<dbReference type="GO" id="GO:0043625">
    <property type="term" value="C:delta DNA polymerase complex"/>
    <property type="evidence" value="ECO:0007669"/>
    <property type="project" value="TreeGrafter"/>
</dbReference>
<evidence type="ECO:0000256" key="4">
    <source>
        <dbReference type="ARBA" id="ARBA00022679"/>
    </source>
</evidence>
<evidence type="ECO:0000256" key="3">
    <source>
        <dbReference type="ARBA" id="ARBA00012417"/>
    </source>
</evidence>
<evidence type="ECO:0000256" key="5">
    <source>
        <dbReference type="ARBA" id="ARBA00022695"/>
    </source>
</evidence>
<dbReference type="InterPro" id="IPR024826">
    <property type="entry name" value="DNA_pol_delta/II_ssu"/>
</dbReference>
<protein>
    <recommendedName>
        <fullName evidence="3">DNA-directed DNA polymerase</fullName>
        <ecNumber evidence="3">2.7.7.7</ecNumber>
    </recommendedName>
</protein>
<evidence type="ECO:0000313" key="12">
    <source>
        <dbReference type="EMBL" id="KAG7452755.1"/>
    </source>
</evidence>
<dbReference type="GO" id="GO:0003887">
    <property type="term" value="F:DNA-directed DNA polymerase activity"/>
    <property type="evidence" value="ECO:0007669"/>
    <property type="project" value="UniProtKB-KW"/>
</dbReference>
<name>A0A9P7W5C3_9AGAR</name>
<proteinExistence type="inferred from homology"/>
<dbReference type="InterPro" id="IPR007185">
    <property type="entry name" value="DNA_pol_a/d/e_bsu"/>
</dbReference>
<keyword evidence="8" id="KW-0539">Nucleus</keyword>
<evidence type="ECO:0000256" key="9">
    <source>
        <dbReference type="ARBA" id="ARBA00049244"/>
    </source>
</evidence>
<dbReference type="RefSeq" id="XP_043046255.1">
    <property type="nucleotide sequence ID" value="XM_043188473.1"/>
</dbReference>
<comment type="similarity">
    <text evidence="2">Belongs to the DNA polymerase delta/II small subunit family.</text>
</comment>
<dbReference type="AlphaFoldDB" id="A0A9P7W5C3"/>
<sequence length="492" mass="54048">MSFRPVPTTPCRSTNSILDPTDATPSFRIGDANKSYKHQYSNIYFTRLNELRKAVEERALRRWASVEGVYCPTVAEWCFILMAGAGNPCLVRRVLEVVKSQLCYVVGTVYMDMPLKPNVLEDLAQDHSIPPPPPPPKYCSPEDSVLLEDESGRLKLVGDRVKAARLVTGVVVGALGVETPNGEFEVVDLCYPGLPPQSEDEDMMVLDGADEWIAVVSGLSIGSPSLPDVSLQMLVEYLTGEEGGIEDQASAARISRLVIAGNSLAPVVIPVKGEPTAEGDEKKSAKIQRSKYNYDTTTFSPHPTQTLAGHLYDIGRVMPIHILPGETDPSGTILPQQPFPRAMLGPVASLPSFRCETNPTYMRIGSSKGVTRTMLVNSGQPLNDMFKYLPCPPSTRLSILASTLSWRHMAPTAPDTLWCHPYFGADPFIMRETPDLYIVGGQKKFGTKLVTEEGRRCRLVLVPEFVRTGTVVLVNVQSLEVKTVRFWAHGMT</sequence>
<evidence type="ECO:0000313" key="13">
    <source>
        <dbReference type="Proteomes" id="UP000812287"/>
    </source>
</evidence>
<organism evidence="12 13">
    <name type="scientific">Guyanagaster necrorhizus</name>
    <dbReference type="NCBI Taxonomy" id="856835"/>
    <lineage>
        <taxon>Eukaryota</taxon>
        <taxon>Fungi</taxon>
        <taxon>Dikarya</taxon>
        <taxon>Basidiomycota</taxon>
        <taxon>Agaricomycotina</taxon>
        <taxon>Agaricomycetes</taxon>
        <taxon>Agaricomycetidae</taxon>
        <taxon>Agaricales</taxon>
        <taxon>Marasmiineae</taxon>
        <taxon>Physalacriaceae</taxon>
        <taxon>Guyanagaster</taxon>
    </lineage>
</organism>
<dbReference type="PANTHER" id="PTHR10416">
    <property type="entry name" value="DNA POLYMERASE DELTA SUBUNIT 2"/>
    <property type="match status" value="1"/>
</dbReference>
<evidence type="ECO:0000256" key="1">
    <source>
        <dbReference type="ARBA" id="ARBA00004123"/>
    </source>
</evidence>
<feature type="domain" description="DNA polymerase delta subunit OB-fold" evidence="11">
    <location>
        <begin position="39"/>
        <end position="188"/>
    </location>
</feature>
<gene>
    <name evidence="12" type="ORF">BT62DRAFT_958772</name>
</gene>
<comment type="catalytic activity">
    <reaction evidence="9">
        <text>DNA(n) + a 2'-deoxyribonucleoside 5'-triphosphate = DNA(n+1) + diphosphate</text>
        <dbReference type="Rhea" id="RHEA:22508"/>
        <dbReference type="Rhea" id="RHEA-COMP:17339"/>
        <dbReference type="Rhea" id="RHEA-COMP:17340"/>
        <dbReference type="ChEBI" id="CHEBI:33019"/>
        <dbReference type="ChEBI" id="CHEBI:61560"/>
        <dbReference type="ChEBI" id="CHEBI:173112"/>
        <dbReference type="EC" id="2.7.7.7"/>
    </reaction>
</comment>
<dbReference type="FunFam" id="2.40.50.430:FF:000002">
    <property type="entry name" value="DNA polymerase delta subunit"/>
    <property type="match status" value="1"/>
</dbReference>
<dbReference type="OrthoDB" id="3763at2759"/>
<feature type="domain" description="DNA polymerase alpha/delta/epsilon subunit B" evidence="10">
    <location>
        <begin position="213"/>
        <end position="446"/>
    </location>
</feature>
<keyword evidence="6" id="KW-0235">DNA replication</keyword>
<dbReference type="InterPro" id="IPR040663">
    <property type="entry name" value="DNA_pol_D_N"/>
</dbReference>
<evidence type="ECO:0000259" key="10">
    <source>
        <dbReference type="Pfam" id="PF04042"/>
    </source>
</evidence>
<keyword evidence="5" id="KW-0548">Nucleotidyltransferase</keyword>
<dbReference type="GO" id="GO:0006281">
    <property type="term" value="P:DNA repair"/>
    <property type="evidence" value="ECO:0007669"/>
    <property type="project" value="UniProtKB-ARBA"/>
</dbReference>
<dbReference type="GO" id="GO:0003677">
    <property type="term" value="F:DNA binding"/>
    <property type="evidence" value="ECO:0007669"/>
    <property type="project" value="InterPro"/>
</dbReference>
<accession>A0A9P7W5C3</accession>